<reference evidence="2 3" key="1">
    <citation type="submission" date="2016-02" db="EMBL/GenBank/DDBJ databases">
        <title>Band-tailed pigeon sequencing and assembly.</title>
        <authorList>
            <person name="Soares A.E."/>
            <person name="Novak B.J."/>
            <person name="Rice E.S."/>
            <person name="O'Connell B."/>
            <person name="Chang D."/>
            <person name="Weber S."/>
            <person name="Shapiro B."/>
        </authorList>
    </citation>
    <scope>NUCLEOTIDE SEQUENCE [LARGE SCALE GENOMIC DNA]</scope>
    <source>
        <strain evidence="2">BTP2013</strain>
        <tissue evidence="2">Blood</tissue>
    </source>
</reference>
<protein>
    <submittedName>
        <fullName evidence="2">Uncharacterized protein</fullName>
    </submittedName>
</protein>
<name>A0A1V4JFB2_PATFA</name>
<keyword evidence="3" id="KW-1185">Reference proteome</keyword>
<evidence type="ECO:0000313" key="2">
    <source>
        <dbReference type="EMBL" id="OPJ70836.1"/>
    </source>
</evidence>
<feature type="compositionally biased region" description="Low complexity" evidence="1">
    <location>
        <begin position="70"/>
        <end position="81"/>
    </location>
</feature>
<dbReference type="Proteomes" id="UP000190648">
    <property type="component" value="Unassembled WGS sequence"/>
</dbReference>
<comment type="caution">
    <text evidence="2">The sequence shown here is derived from an EMBL/GenBank/DDBJ whole genome shotgun (WGS) entry which is preliminary data.</text>
</comment>
<proteinExistence type="predicted"/>
<dbReference type="EMBL" id="LSYS01007721">
    <property type="protein sequence ID" value="OPJ70836.1"/>
    <property type="molecule type" value="Genomic_DNA"/>
</dbReference>
<accession>A0A1V4JFB2</accession>
<evidence type="ECO:0000313" key="3">
    <source>
        <dbReference type="Proteomes" id="UP000190648"/>
    </source>
</evidence>
<organism evidence="2 3">
    <name type="scientific">Patagioenas fasciata monilis</name>
    <dbReference type="NCBI Taxonomy" id="372326"/>
    <lineage>
        <taxon>Eukaryota</taxon>
        <taxon>Metazoa</taxon>
        <taxon>Chordata</taxon>
        <taxon>Craniata</taxon>
        <taxon>Vertebrata</taxon>
        <taxon>Euteleostomi</taxon>
        <taxon>Archelosauria</taxon>
        <taxon>Archosauria</taxon>
        <taxon>Dinosauria</taxon>
        <taxon>Saurischia</taxon>
        <taxon>Theropoda</taxon>
        <taxon>Coelurosauria</taxon>
        <taxon>Aves</taxon>
        <taxon>Neognathae</taxon>
        <taxon>Neoaves</taxon>
        <taxon>Columbimorphae</taxon>
        <taxon>Columbiformes</taxon>
        <taxon>Columbidae</taxon>
        <taxon>Patagioenas</taxon>
    </lineage>
</organism>
<evidence type="ECO:0000256" key="1">
    <source>
        <dbReference type="SAM" id="MobiDB-lite"/>
    </source>
</evidence>
<sequence length="118" mass="13506">MASDNRKIQEPSGVRMLQYEILQITPKATIRSRREPNTLDVAQAENLCRTKGEEWKQWETTGNKGRRTKTGQTGSQTQSQVQGRKIDCGKLEGKQTKCMHITWLLENGCMKRHQESTS</sequence>
<gene>
    <name evidence="2" type="ORF">AV530_017192</name>
</gene>
<feature type="region of interest" description="Disordered" evidence="1">
    <location>
        <begin position="58"/>
        <end position="81"/>
    </location>
</feature>
<dbReference type="AlphaFoldDB" id="A0A1V4JFB2"/>